<accession>A0A9P5Z152</accession>
<dbReference type="AlphaFoldDB" id="A0A9P5Z152"/>
<sequence length="413" mass="46871">MPSQLPREIYTMIVEMRAEDRGDFDERLNALKALSLTSRSLHQLARKHVFSDVILKDPFDTNLQPAATASKLQRLLSASPEIAPYIKFLSYCIQPGDRHNVSLVATFEMITNLQILELWHSYNRSITYLWDHRLHVLKPGLLHLMRLPTLTTLRLSMIENFAISDLSSCNSIKHLELHRVDTDIAAMANPANPALSYVPLRIPKLHVHTLSLTTSWALCLAKCADGRPFIDFIGINDLVLQVYVAKDMITVILLLSCCVRLKTVHFEVLNPGRRWGRIPLWGLLHPSLGTLTEISFNFIINWVQFGNATADPFGGLFRELYMLRNRNKIETISIELCIGSGTNFSVGTEWNALDFALEDSGWPTLKLVRLDIVLPGPRRPALENMLHNACRTRFPNMMASQSVDMIYNIVTDE</sequence>
<dbReference type="OrthoDB" id="2745898at2759"/>
<proteinExistence type="predicted"/>
<evidence type="ECO:0000313" key="2">
    <source>
        <dbReference type="Proteomes" id="UP000807469"/>
    </source>
</evidence>
<organism evidence="1 2">
    <name type="scientific">Pholiota conissans</name>
    <dbReference type="NCBI Taxonomy" id="109636"/>
    <lineage>
        <taxon>Eukaryota</taxon>
        <taxon>Fungi</taxon>
        <taxon>Dikarya</taxon>
        <taxon>Basidiomycota</taxon>
        <taxon>Agaricomycotina</taxon>
        <taxon>Agaricomycetes</taxon>
        <taxon>Agaricomycetidae</taxon>
        <taxon>Agaricales</taxon>
        <taxon>Agaricineae</taxon>
        <taxon>Strophariaceae</taxon>
        <taxon>Pholiota</taxon>
    </lineage>
</organism>
<dbReference type="EMBL" id="MU155239">
    <property type="protein sequence ID" value="KAF9478229.1"/>
    <property type="molecule type" value="Genomic_DNA"/>
</dbReference>
<name>A0A9P5Z152_9AGAR</name>
<comment type="caution">
    <text evidence="1">The sequence shown here is derived from an EMBL/GenBank/DDBJ whole genome shotgun (WGS) entry which is preliminary data.</text>
</comment>
<protein>
    <submittedName>
        <fullName evidence="1">Uncharacterized protein</fullName>
    </submittedName>
</protein>
<gene>
    <name evidence="1" type="ORF">BDN70DRAFT_994341</name>
</gene>
<evidence type="ECO:0000313" key="1">
    <source>
        <dbReference type="EMBL" id="KAF9478229.1"/>
    </source>
</evidence>
<dbReference type="Proteomes" id="UP000807469">
    <property type="component" value="Unassembled WGS sequence"/>
</dbReference>
<keyword evidence="2" id="KW-1185">Reference proteome</keyword>
<reference evidence="1" key="1">
    <citation type="submission" date="2020-11" db="EMBL/GenBank/DDBJ databases">
        <authorList>
            <consortium name="DOE Joint Genome Institute"/>
            <person name="Ahrendt S."/>
            <person name="Riley R."/>
            <person name="Andreopoulos W."/>
            <person name="Labutti K."/>
            <person name="Pangilinan J."/>
            <person name="Ruiz-Duenas F.J."/>
            <person name="Barrasa J.M."/>
            <person name="Sanchez-Garcia M."/>
            <person name="Camarero S."/>
            <person name="Miyauchi S."/>
            <person name="Serrano A."/>
            <person name="Linde D."/>
            <person name="Babiker R."/>
            <person name="Drula E."/>
            <person name="Ayuso-Fernandez I."/>
            <person name="Pacheco R."/>
            <person name="Padilla G."/>
            <person name="Ferreira P."/>
            <person name="Barriuso J."/>
            <person name="Kellner H."/>
            <person name="Castanera R."/>
            <person name="Alfaro M."/>
            <person name="Ramirez L."/>
            <person name="Pisabarro A.G."/>
            <person name="Kuo A."/>
            <person name="Tritt A."/>
            <person name="Lipzen A."/>
            <person name="He G."/>
            <person name="Yan M."/>
            <person name="Ng V."/>
            <person name="Cullen D."/>
            <person name="Martin F."/>
            <person name="Rosso M.-N."/>
            <person name="Henrissat B."/>
            <person name="Hibbett D."/>
            <person name="Martinez A.T."/>
            <person name="Grigoriev I.V."/>
        </authorList>
    </citation>
    <scope>NUCLEOTIDE SEQUENCE</scope>
    <source>
        <strain evidence="1">CIRM-BRFM 674</strain>
    </source>
</reference>